<evidence type="ECO:0000259" key="6">
    <source>
        <dbReference type="Pfam" id="PF18216"/>
    </source>
</evidence>
<dbReference type="EMBL" id="JWHL01000001">
    <property type="protein sequence ID" value="MBR1368138.1"/>
    <property type="molecule type" value="Genomic_DNA"/>
</dbReference>
<evidence type="ECO:0000256" key="1">
    <source>
        <dbReference type="ARBA" id="ARBA00005054"/>
    </source>
</evidence>
<dbReference type="Pfam" id="PF00551">
    <property type="entry name" value="Formyl_trans_N"/>
    <property type="match status" value="1"/>
</dbReference>
<organism evidence="7 8">
    <name type="scientific">Methanocalculus chunghsingensis</name>
    <dbReference type="NCBI Taxonomy" id="156457"/>
    <lineage>
        <taxon>Archaea</taxon>
        <taxon>Methanobacteriati</taxon>
        <taxon>Methanobacteriota</taxon>
        <taxon>Stenosarchaea group</taxon>
        <taxon>Methanomicrobia</taxon>
        <taxon>Methanomicrobiales</taxon>
        <taxon>Methanocalculaceae</taxon>
        <taxon>Methanocalculus</taxon>
    </lineage>
</organism>
<dbReference type="InterPro" id="IPR040660">
    <property type="entry name" value="N_formyltrans_C"/>
</dbReference>
<keyword evidence="4" id="KW-0658">Purine biosynthesis</keyword>
<feature type="domain" description="Formyl transferase N-terminal" evidence="5">
    <location>
        <begin position="58"/>
        <end position="175"/>
    </location>
</feature>
<name>A0A8J7W5X0_9EURY</name>
<dbReference type="AlphaFoldDB" id="A0A8J7W5X0"/>
<dbReference type="GO" id="GO:0004644">
    <property type="term" value="F:phosphoribosylglycinamide formyltransferase activity"/>
    <property type="evidence" value="ECO:0007669"/>
    <property type="project" value="UniProtKB-EC"/>
</dbReference>
<dbReference type="PANTHER" id="PTHR43369">
    <property type="entry name" value="PHOSPHORIBOSYLGLYCINAMIDE FORMYLTRANSFERASE"/>
    <property type="match status" value="1"/>
</dbReference>
<dbReference type="Pfam" id="PF18216">
    <property type="entry name" value="N_formyltrans_C"/>
    <property type="match status" value="1"/>
</dbReference>
<dbReference type="GO" id="GO:0006189">
    <property type="term" value="P:'de novo' IMP biosynthetic process"/>
    <property type="evidence" value="ECO:0007669"/>
    <property type="project" value="TreeGrafter"/>
</dbReference>
<evidence type="ECO:0000259" key="5">
    <source>
        <dbReference type="Pfam" id="PF00551"/>
    </source>
</evidence>
<evidence type="ECO:0000313" key="8">
    <source>
        <dbReference type="Proteomes" id="UP000730161"/>
    </source>
</evidence>
<accession>A0A8J7W5X0</accession>
<dbReference type="CDD" id="cd08369">
    <property type="entry name" value="FMT_core"/>
    <property type="match status" value="1"/>
</dbReference>
<evidence type="ECO:0000256" key="2">
    <source>
        <dbReference type="ARBA" id="ARBA00012254"/>
    </source>
</evidence>
<dbReference type="EC" id="2.1.2.2" evidence="2"/>
<dbReference type="OrthoDB" id="199806at2157"/>
<dbReference type="Proteomes" id="UP000730161">
    <property type="component" value="Unassembled WGS sequence"/>
</dbReference>
<comment type="caution">
    <text evidence="7">The sequence shown here is derived from an EMBL/GenBank/DDBJ whole genome shotgun (WGS) entry which is preliminary data.</text>
</comment>
<keyword evidence="8" id="KW-1185">Reference proteome</keyword>
<evidence type="ECO:0000313" key="7">
    <source>
        <dbReference type="EMBL" id="MBR1368138.1"/>
    </source>
</evidence>
<sequence>MSVRIGYAGNRDIAIELLKFIIDDGITPLTLILPDDNNNPHSEELLKLVKNTPDDLIFNRLQLNDMDMVNRIAELNLDYVICIHFPYIIPESILNSVNIGVLNLHPAYLPYNRGWHTPTWAILDNTPYGATLHFMESSLDTGDIIHQKELEINIDDTAHSLYQRVLSLEIEVFKEAWQMIKTKNIPRISQKKLRGTTHTKSDIHSIQKIDVNEPIKPKALINVLRALTTNNIHEAAYFEDNGNRYRVQISIIKDNME</sequence>
<reference evidence="7" key="1">
    <citation type="submission" date="2014-12" db="EMBL/GenBank/DDBJ databases">
        <authorList>
            <person name="Huang H.-H."/>
            <person name="Chen S.-C."/>
            <person name="Lai M.-C."/>
        </authorList>
    </citation>
    <scope>NUCLEOTIDE SEQUENCE</scope>
    <source>
        <strain evidence="7">K1F9705b</strain>
    </source>
</reference>
<dbReference type="Gene3D" id="3.40.50.12230">
    <property type="match status" value="1"/>
</dbReference>
<dbReference type="PANTHER" id="PTHR43369:SF2">
    <property type="entry name" value="PHOSPHORIBOSYLGLYCINAMIDE FORMYLTRANSFERASE"/>
    <property type="match status" value="1"/>
</dbReference>
<dbReference type="RefSeq" id="WP_211529737.1">
    <property type="nucleotide sequence ID" value="NZ_JWHL01000001.1"/>
</dbReference>
<protein>
    <recommendedName>
        <fullName evidence="2">phosphoribosylglycinamide formyltransferase 1</fullName>
        <ecNumber evidence="2">2.1.2.2</ecNumber>
    </recommendedName>
</protein>
<gene>
    <name evidence="7" type="ORF">RJ53_00975</name>
</gene>
<feature type="domain" description="N-formyltransferase dimerization C-terminal" evidence="6">
    <location>
        <begin position="202"/>
        <end position="251"/>
    </location>
</feature>
<comment type="pathway">
    <text evidence="1">Purine metabolism; IMP biosynthesis via de novo pathway; N(2)-formyl-N(1)-(5-phospho-D-ribosyl)glycinamide from N(1)-(5-phospho-D-ribosyl)glycinamide (10-formyl THF route): step 1/1.</text>
</comment>
<evidence type="ECO:0000256" key="3">
    <source>
        <dbReference type="ARBA" id="ARBA00022679"/>
    </source>
</evidence>
<dbReference type="InterPro" id="IPR002376">
    <property type="entry name" value="Formyl_transf_N"/>
</dbReference>
<dbReference type="GO" id="GO:0005737">
    <property type="term" value="C:cytoplasm"/>
    <property type="evidence" value="ECO:0007669"/>
    <property type="project" value="TreeGrafter"/>
</dbReference>
<dbReference type="SUPFAM" id="SSF53328">
    <property type="entry name" value="Formyltransferase"/>
    <property type="match status" value="1"/>
</dbReference>
<proteinExistence type="predicted"/>
<dbReference type="InterPro" id="IPR036477">
    <property type="entry name" value="Formyl_transf_N_sf"/>
</dbReference>
<keyword evidence="3" id="KW-0808">Transferase</keyword>
<evidence type="ECO:0000256" key="4">
    <source>
        <dbReference type="ARBA" id="ARBA00022755"/>
    </source>
</evidence>